<evidence type="ECO:0000259" key="3">
    <source>
        <dbReference type="Pfam" id="PF00149"/>
    </source>
</evidence>
<gene>
    <name evidence="4" type="ORF">EDC63_10590</name>
</gene>
<protein>
    <submittedName>
        <fullName evidence="4">Calcineurin-like phosphoesterase family protein</fullName>
    </submittedName>
</protein>
<comment type="caution">
    <text evidence="4">The sequence shown here is derived from an EMBL/GenBank/DDBJ whole genome shotgun (WGS) entry which is preliminary data.</text>
</comment>
<accession>A0A4R3Y7D0</accession>
<reference evidence="4 5" key="1">
    <citation type="submission" date="2019-03" db="EMBL/GenBank/DDBJ databases">
        <title>Genomic Encyclopedia of Type Strains, Phase IV (KMG-IV): sequencing the most valuable type-strain genomes for metagenomic binning, comparative biology and taxonomic classification.</title>
        <authorList>
            <person name="Goeker M."/>
        </authorList>
    </citation>
    <scope>NUCLEOTIDE SEQUENCE [LARGE SCALE GENOMIC DNA]</scope>
    <source>
        <strain evidence="4 5">DSM 100309</strain>
    </source>
</reference>
<dbReference type="EMBL" id="SMCO01000005">
    <property type="protein sequence ID" value="TCV87421.1"/>
    <property type="molecule type" value="Genomic_DNA"/>
</dbReference>
<dbReference type="GO" id="GO:0003993">
    <property type="term" value="F:acid phosphatase activity"/>
    <property type="evidence" value="ECO:0007669"/>
    <property type="project" value="InterPro"/>
</dbReference>
<dbReference type="RefSeq" id="WP_124945594.1">
    <property type="nucleotide sequence ID" value="NZ_BHVT01000017.1"/>
</dbReference>
<dbReference type="Proteomes" id="UP000295367">
    <property type="component" value="Unassembled WGS sequence"/>
</dbReference>
<name>A0A4R3Y7D0_9PROT</name>
<feature type="domain" description="Calcineurin-like phosphoesterase" evidence="3">
    <location>
        <begin position="62"/>
        <end position="211"/>
    </location>
</feature>
<organism evidence="4 5">
    <name type="scientific">Sulfurirhabdus autotrophica</name>
    <dbReference type="NCBI Taxonomy" id="1706046"/>
    <lineage>
        <taxon>Bacteria</taxon>
        <taxon>Pseudomonadati</taxon>
        <taxon>Pseudomonadota</taxon>
        <taxon>Betaproteobacteria</taxon>
        <taxon>Nitrosomonadales</taxon>
        <taxon>Sulfuricellaceae</taxon>
        <taxon>Sulfurirhabdus</taxon>
    </lineage>
</organism>
<evidence type="ECO:0000256" key="2">
    <source>
        <dbReference type="SAM" id="SignalP"/>
    </source>
</evidence>
<dbReference type="Pfam" id="PF00149">
    <property type="entry name" value="Metallophos"/>
    <property type="match status" value="1"/>
</dbReference>
<feature type="chain" id="PRO_5020702803" evidence="2">
    <location>
        <begin position="24"/>
        <end position="294"/>
    </location>
</feature>
<dbReference type="InterPro" id="IPR029052">
    <property type="entry name" value="Metallo-depent_PP-like"/>
</dbReference>
<evidence type="ECO:0000313" key="4">
    <source>
        <dbReference type="EMBL" id="TCV87421.1"/>
    </source>
</evidence>
<keyword evidence="1 2" id="KW-0732">Signal</keyword>
<evidence type="ECO:0000313" key="5">
    <source>
        <dbReference type="Proteomes" id="UP000295367"/>
    </source>
</evidence>
<proteinExistence type="predicted"/>
<dbReference type="Gene3D" id="3.60.21.10">
    <property type="match status" value="1"/>
</dbReference>
<dbReference type="AlphaFoldDB" id="A0A4R3Y7D0"/>
<sequence>MRNFFHTSLLGILFSLTPLSGHAALAGDSLPAKAIILAAGDVAQCATTGAMQTAALIQTLPGTVLALGDLAYPKGSNDNFSQCYEPYWGKFKARTLPAPGNHEYLTPDASGYFEYFGERAGKNHTGYYSINIGQWHIVSLNSNIDSGPDSIQAKWLQNDLVNNRNTCILAFWHHPRFSSGKHGNSIHMSTLWSILYDHHASIVLAGHDHHYERFAPLNKAGQRDEKHGIRSFVVGTGGAKLYEIESPEPGSEARYNGSWGILQLTLNTDSYGWQYIPVGDSQFQDSGTGRCVTQ</sequence>
<dbReference type="InterPro" id="IPR004843">
    <property type="entry name" value="Calcineurin-like_PHP"/>
</dbReference>
<dbReference type="PANTHER" id="PTHR22953:SF153">
    <property type="entry name" value="PURPLE ACID PHOSPHATASE"/>
    <property type="match status" value="1"/>
</dbReference>
<dbReference type="OrthoDB" id="9804511at2"/>
<dbReference type="PANTHER" id="PTHR22953">
    <property type="entry name" value="ACID PHOSPHATASE RELATED"/>
    <property type="match status" value="1"/>
</dbReference>
<dbReference type="SUPFAM" id="SSF56300">
    <property type="entry name" value="Metallo-dependent phosphatases"/>
    <property type="match status" value="1"/>
</dbReference>
<evidence type="ECO:0000256" key="1">
    <source>
        <dbReference type="ARBA" id="ARBA00022729"/>
    </source>
</evidence>
<dbReference type="InterPro" id="IPR039331">
    <property type="entry name" value="PAPs-like"/>
</dbReference>
<feature type="signal peptide" evidence="2">
    <location>
        <begin position="1"/>
        <end position="23"/>
    </location>
</feature>
<keyword evidence="5" id="KW-1185">Reference proteome</keyword>